<keyword evidence="6 7" id="KW-0472">Membrane</keyword>
<evidence type="ECO:0000256" key="4">
    <source>
        <dbReference type="ARBA" id="ARBA00022692"/>
    </source>
</evidence>
<feature type="transmembrane region" description="Helical" evidence="7">
    <location>
        <begin position="294"/>
        <end position="312"/>
    </location>
</feature>
<dbReference type="PANTHER" id="PTHR23513">
    <property type="entry name" value="INTEGRAL MEMBRANE EFFLUX PROTEIN-RELATED"/>
    <property type="match status" value="1"/>
</dbReference>
<feature type="domain" description="Major facilitator superfamily (MFS) profile" evidence="8">
    <location>
        <begin position="19"/>
        <end position="407"/>
    </location>
</feature>
<feature type="transmembrane region" description="Helical" evidence="7">
    <location>
        <begin position="85"/>
        <end position="105"/>
    </location>
</feature>
<gene>
    <name evidence="9" type="ORF">FIV34_11270</name>
</gene>
<evidence type="ECO:0000256" key="1">
    <source>
        <dbReference type="ARBA" id="ARBA00004651"/>
    </source>
</evidence>
<organism evidence="9 10">
    <name type="scientific">Luteibacter pinisoli</name>
    <dbReference type="NCBI Taxonomy" id="2589080"/>
    <lineage>
        <taxon>Bacteria</taxon>
        <taxon>Pseudomonadati</taxon>
        <taxon>Pseudomonadota</taxon>
        <taxon>Gammaproteobacteria</taxon>
        <taxon>Lysobacterales</taxon>
        <taxon>Rhodanobacteraceae</taxon>
        <taxon>Luteibacter</taxon>
    </lineage>
</organism>
<dbReference type="PROSITE" id="PS50850">
    <property type="entry name" value="MFS"/>
    <property type="match status" value="1"/>
</dbReference>
<feature type="transmembrane region" description="Helical" evidence="7">
    <location>
        <begin position="18"/>
        <end position="36"/>
    </location>
</feature>
<feature type="transmembrane region" description="Helical" evidence="7">
    <location>
        <begin position="352"/>
        <end position="374"/>
    </location>
</feature>
<dbReference type="SUPFAM" id="SSF103473">
    <property type="entry name" value="MFS general substrate transporter"/>
    <property type="match status" value="1"/>
</dbReference>
<dbReference type="RefSeq" id="WP_139982757.1">
    <property type="nucleotide sequence ID" value="NZ_CP041046.1"/>
</dbReference>
<feature type="transmembrane region" description="Helical" evidence="7">
    <location>
        <begin position="318"/>
        <end position="340"/>
    </location>
</feature>
<keyword evidence="2" id="KW-0813">Transport</keyword>
<evidence type="ECO:0000256" key="2">
    <source>
        <dbReference type="ARBA" id="ARBA00022448"/>
    </source>
</evidence>
<dbReference type="CDD" id="cd06173">
    <property type="entry name" value="MFS_MefA_like"/>
    <property type="match status" value="1"/>
</dbReference>
<accession>A0A4Y5Z5X0</accession>
<comment type="subcellular location">
    <subcellularLocation>
        <location evidence="1">Cell membrane</location>
        <topology evidence="1">Multi-pass membrane protein</topology>
    </subcellularLocation>
</comment>
<feature type="transmembrane region" description="Helical" evidence="7">
    <location>
        <begin position="149"/>
        <end position="171"/>
    </location>
</feature>
<protein>
    <submittedName>
        <fullName evidence="9">MFS transporter</fullName>
    </submittedName>
</protein>
<evidence type="ECO:0000256" key="7">
    <source>
        <dbReference type="SAM" id="Phobius"/>
    </source>
</evidence>
<feature type="transmembrane region" description="Helical" evidence="7">
    <location>
        <begin position="177"/>
        <end position="197"/>
    </location>
</feature>
<feature type="transmembrane region" description="Helical" evidence="7">
    <location>
        <begin position="111"/>
        <end position="128"/>
    </location>
</feature>
<feature type="transmembrane region" description="Helical" evidence="7">
    <location>
        <begin position="380"/>
        <end position="398"/>
    </location>
</feature>
<keyword evidence="3" id="KW-1003">Cell membrane</keyword>
<dbReference type="Gene3D" id="1.20.1250.20">
    <property type="entry name" value="MFS general substrate transporter like domains"/>
    <property type="match status" value="1"/>
</dbReference>
<dbReference type="Proteomes" id="UP000316093">
    <property type="component" value="Chromosome"/>
</dbReference>
<evidence type="ECO:0000313" key="10">
    <source>
        <dbReference type="Proteomes" id="UP000316093"/>
    </source>
</evidence>
<feature type="transmembrane region" description="Helical" evidence="7">
    <location>
        <begin position="228"/>
        <end position="249"/>
    </location>
</feature>
<keyword evidence="5 7" id="KW-1133">Transmembrane helix</keyword>
<dbReference type="InterPro" id="IPR036259">
    <property type="entry name" value="MFS_trans_sf"/>
</dbReference>
<feature type="transmembrane region" description="Helical" evidence="7">
    <location>
        <begin position="56"/>
        <end position="76"/>
    </location>
</feature>
<proteinExistence type="predicted"/>
<evidence type="ECO:0000256" key="6">
    <source>
        <dbReference type="ARBA" id="ARBA00023136"/>
    </source>
</evidence>
<dbReference type="AlphaFoldDB" id="A0A4Y5Z5X0"/>
<sequence length="539" mass="56404">MATEQGGLADSLRPLKHATFAILWVATVLGNTGTFMRDIASSWMVTELGGGPAAVSLIQAAGSLPIFLLAIPAGVLSDILDRRRFLIAVQVLLACVSATLMMLAATHNLSIAALVALTFVGGIGAALIGPTWQSIVPELVDRSELKDAVSLNSLGVNIARAIGPAAGGLILAGMGAAVTYGTDVCSYFLVIAALVWWRRKSTADTALPENFLGAFRAGLRFTKASRELHVVLIRAAVFFAFASAVWALLPLVARGTLHGGAGFYGVLMGAVGAGAILGALLLPKMRARCSADALLLGAALLSALVMVILAIVPNKLAAFLALLVLGGAWIMSLTTFNGVAQGILPNWVRGRALAVYLTVFNGAMAAGSIGWGALAEAVGVAPTLIVSAAGLVVAAFVMRAMPLPSAELDLSSAHQWAEPLTTEPVANDRGPVLILVEYDVARERLAAFLVVLERFSIERLRDGAYAWGVTQDSGNPERVVEWFMVESWAEHLRQHERFSHAGADIQAEALAFHRGPQPPLVTHLIGVSARAVAQGLPSS</sequence>
<dbReference type="GO" id="GO:0005886">
    <property type="term" value="C:plasma membrane"/>
    <property type="evidence" value="ECO:0007669"/>
    <property type="project" value="UniProtKB-SubCell"/>
</dbReference>
<dbReference type="Pfam" id="PF05977">
    <property type="entry name" value="MFS_3"/>
    <property type="match status" value="1"/>
</dbReference>
<dbReference type="InterPro" id="IPR010290">
    <property type="entry name" value="TM_effector"/>
</dbReference>
<dbReference type="GO" id="GO:0022857">
    <property type="term" value="F:transmembrane transporter activity"/>
    <property type="evidence" value="ECO:0007669"/>
    <property type="project" value="InterPro"/>
</dbReference>
<keyword evidence="10" id="KW-1185">Reference proteome</keyword>
<evidence type="ECO:0000256" key="3">
    <source>
        <dbReference type="ARBA" id="ARBA00022475"/>
    </source>
</evidence>
<dbReference type="OrthoDB" id="9775268at2"/>
<name>A0A4Y5Z5X0_9GAMM</name>
<dbReference type="EMBL" id="CP041046">
    <property type="protein sequence ID" value="QDE39743.1"/>
    <property type="molecule type" value="Genomic_DNA"/>
</dbReference>
<dbReference type="PANTHER" id="PTHR23513:SF11">
    <property type="entry name" value="STAPHYLOFERRIN A TRANSPORTER"/>
    <property type="match status" value="1"/>
</dbReference>
<evidence type="ECO:0000256" key="5">
    <source>
        <dbReference type="ARBA" id="ARBA00022989"/>
    </source>
</evidence>
<dbReference type="KEGG" id="lpy:FIV34_11270"/>
<evidence type="ECO:0000259" key="8">
    <source>
        <dbReference type="PROSITE" id="PS50850"/>
    </source>
</evidence>
<feature type="transmembrane region" description="Helical" evidence="7">
    <location>
        <begin position="261"/>
        <end position="282"/>
    </location>
</feature>
<reference evidence="9 10" key="1">
    <citation type="submission" date="2019-06" db="EMBL/GenBank/DDBJ databases">
        <title>A complete genome sequence for Luteibacter pinisoli MAH-14.</title>
        <authorList>
            <person name="Baltrus D.A."/>
        </authorList>
    </citation>
    <scope>NUCLEOTIDE SEQUENCE [LARGE SCALE GENOMIC DNA]</scope>
    <source>
        <strain evidence="9 10">MAH-14</strain>
    </source>
</reference>
<dbReference type="InterPro" id="IPR020846">
    <property type="entry name" value="MFS_dom"/>
</dbReference>
<evidence type="ECO:0000313" key="9">
    <source>
        <dbReference type="EMBL" id="QDE39743.1"/>
    </source>
</evidence>
<keyword evidence="4 7" id="KW-0812">Transmembrane</keyword>